<feature type="domain" description="Dienelactone hydrolase" evidence="1">
    <location>
        <begin position="14"/>
        <end position="235"/>
    </location>
</feature>
<dbReference type="KEGG" id="nod:FOH10_14140"/>
<dbReference type="GO" id="GO:0016787">
    <property type="term" value="F:hydrolase activity"/>
    <property type="evidence" value="ECO:0007669"/>
    <property type="project" value="UniProtKB-KW"/>
</dbReference>
<sequence>MTMVDIRAEDRTVPGYLAVPEGSGPWPGVVVVHDALGMTTDLRRQADWLAGAGFVALAPDLLHWGWRPRCVVSAMRALTRRAGRAFDDLETARRWLARRPETTDRIGVIGFCLGGGFALVLAGSGRFRASSVNYGAVPADAETLLAQACPVIGSYGGLDRTLGEDPVRLERALTANRIPHSVRTYDDAGHGFLNDHPREEMPVWAAVAGTFAHNGYHEPSATDARRRIIDFFTRHLT</sequence>
<dbReference type="AlphaFoldDB" id="A0A516NL92"/>
<reference evidence="2 3" key="1">
    <citation type="submission" date="2019-07" db="EMBL/GenBank/DDBJ databases">
        <title>Complete Genome Sequence and Methylome Analysis of Nocardia otitidis-caviarum NEB252.</title>
        <authorList>
            <person name="Fomenkov A."/>
            <person name="Anton B.P."/>
            <person name="Vincze T."/>
            <person name="Roberts R.J."/>
        </authorList>
    </citation>
    <scope>NUCLEOTIDE SEQUENCE [LARGE SCALE GENOMIC DNA]</scope>
    <source>
        <strain evidence="2 3">NEB252</strain>
    </source>
</reference>
<gene>
    <name evidence="2" type="ORF">FOH10_14140</name>
</gene>
<dbReference type="InterPro" id="IPR002925">
    <property type="entry name" value="Dienelactn_hydro"/>
</dbReference>
<dbReference type="PANTHER" id="PTHR46623:SF6">
    <property type="entry name" value="ALPHA_BETA-HYDROLASES SUPERFAMILY PROTEIN"/>
    <property type="match status" value="1"/>
</dbReference>
<dbReference type="SUPFAM" id="SSF53474">
    <property type="entry name" value="alpha/beta-Hydrolases"/>
    <property type="match status" value="1"/>
</dbReference>
<dbReference type="GeneID" id="80333519"/>
<dbReference type="InterPro" id="IPR051049">
    <property type="entry name" value="Dienelactone_hydrolase-like"/>
</dbReference>
<evidence type="ECO:0000313" key="3">
    <source>
        <dbReference type="Proteomes" id="UP000317039"/>
    </source>
</evidence>
<dbReference type="EMBL" id="CP041695">
    <property type="protein sequence ID" value="QDP79680.1"/>
    <property type="molecule type" value="Genomic_DNA"/>
</dbReference>
<accession>A0A516NL92</accession>
<protein>
    <submittedName>
        <fullName evidence="2">Dienelactone hydrolase family protein</fullName>
    </submittedName>
</protein>
<dbReference type="Proteomes" id="UP000317039">
    <property type="component" value="Chromosome"/>
</dbReference>
<evidence type="ECO:0000313" key="2">
    <source>
        <dbReference type="EMBL" id="QDP79680.1"/>
    </source>
</evidence>
<dbReference type="InterPro" id="IPR029058">
    <property type="entry name" value="AB_hydrolase_fold"/>
</dbReference>
<dbReference type="Gene3D" id="3.40.50.1820">
    <property type="entry name" value="alpha/beta hydrolase"/>
    <property type="match status" value="1"/>
</dbReference>
<evidence type="ECO:0000259" key="1">
    <source>
        <dbReference type="Pfam" id="PF01738"/>
    </source>
</evidence>
<dbReference type="PANTHER" id="PTHR46623">
    <property type="entry name" value="CARBOXYMETHYLENEBUTENOLIDASE-RELATED"/>
    <property type="match status" value="1"/>
</dbReference>
<dbReference type="Pfam" id="PF01738">
    <property type="entry name" value="DLH"/>
    <property type="match status" value="1"/>
</dbReference>
<name>A0A516NL92_9NOCA</name>
<organism evidence="2 3">
    <name type="scientific">Nocardia otitidiscaviarum</name>
    <dbReference type="NCBI Taxonomy" id="1823"/>
    <lineage>
        <taxon>Bacteria</taxon>
        <taxon>Bacillati</taxon>
        <taxon>Actinomycetota</taxon>
        <taxon>Actinomycetes</taxon>
        <taxon>Mycobacteriales</taxon>
        <taxon>Nocardiaceae</taxon>
        <taxon>Nocardia</taxon>
    </lineage>
</organism>
<proteinExistence type="predicted"/>
<keyword evidence="2" id="KW-0378">Hydrolase</keyword>
<dbReference type="RefSeq" id="WP_143981052.1">
    <property type="nucleotide sequence ID" value="NZ_CP041695.1"/>
</dbReference>